<feature type="signal peptide" evidence="1">
    <location>
        <begin position="1"/>
        <end position="21"/>
    </location>
</feature>
<feature type="chain" id="PRO_5037271915" description="Ice-binding protein C-terminal domain-containing protein" evidence="1">
    <location>
        <begin position="22"/>
        <end position="261"/>
    </location>
</feature>
<keyword evidence="1" id="KW-0732">Signal</keyword>
<dbReference type="Pfam" id="PF07589">
    <property type="entry name" value="PEP-CTERM"/>
    <property type="match status" value="1"/>
</dbReference>
<gene>
    <name evidence="3" type="ORF">GCM10011529_12900</name>
</gene>
<comment type="caution">
    <text evidence="3">The sequence shown here is derived from an EMBL/GenBank/DDBJ whole genome shotgun (WGS) entry which is preliminary data.</text>
</comment>
<protein>
    <recommendedName>
        <fullName evidence="2">Ice-binding protein C-terminal domain-containing protein</fullName>
    </recommendedName>
</protein>
<evidence type="ECO:0000313" key="3">
    <source>
        <dbReference type="EMBL" id="GGE07905.1"/>
    </source>
</evidence>
<reference evidence="3" key="1">
    <citation type="journal article" date="2014" name="Int. J. Syst. Evol. Microbiol.">
        <title>Complete genome sequence of Corynebacterium casei LMG S-19264T (=DSM 44701T), isolated from a smear-ripened cheese.</title>
        <authorList>
            <consortium name="US DOE Joint Genome Institute (JGI-PGF)"/>
            <person name="Walter F."/>
            <person name="Albersmeier A."/>
            <person name="Kalinowski J."/>
            <person name="Ruckert C."/>
        </authorList>
    </citation>
    <scope>NUCLEOTIDE SEQUENCE</scope>
    <source>
        <strain evidence="3">CGMCC 1.15519</strain>
    </source>
</reference>
<sequence length="261" mass="27017">MIRLALTAAAVLAAAAPTAAATTQSWNGYHWARTGQLQIAVGNNLSATWSPYLAPAAAAWSADPVIDMVGVAGSSNSTCGPVFGGVQICSGNYGANGWLGYTNVWLGGGFIVQATIRLNDHYFATTKYKTAAWRQATICHELGHSLGLAHADTSRSNANIGSCLDITNDVSGLAGGINGTLANTGPGANDFAALATIYANTDSTQLYSTKPQYRAGAGLFIDGIDRDTAMIAVPEPQSWALFIVGFGAVGAALRSRRRAFA</sequence>
<dbReference type="SUPFAM" id="SSF55486">
    <property type="entry name" value="Metalloproteases ('zincins'), catalytic domain"/>
    <property type="match status" value="1"/>
</dbReference>
<dbReference type="GO" id="GO:0008237">
    <property type="term" value="F:metallopeptidase activity"/>
    <property type="evidence" value="ECO:0007669"/>
    <property type="project" value="InterPro"/>
</dbReference>
<accession>A0A917E7W4</accession>
<name>A0A917E7W4_9SPHN</name>
<organism evidence="3 4">
    <name type="scientific">Sandarakinorhabdus glacialis</name>
    <dbReference type="NCBI Taxonomy" id="1614636"/>
    <lineage>
        <taxon>Bacteria</taxon>
        <taxon>Pseudomonadati</taxon>
        <taxon>Pseudomonadota</taxon>
        <taxon>Alphaproteobacteria</taxon>
        <taxon>Sphingomonadales</taxon>
        <taxon>Sphingosinicellaceae</taxon>
        <taxon>Sandarakinorhabdus</taxon>
    </lineage>
</organism>
<evidence type="ECO:0000259" key="2">
    <source>
        <dbReference type="Pfam" id="PF07589"/>
    </source>
</evidence>
<dbReference type="InterPro" id="IPR024079">
    <property type="entry name" value="MetalloPept_cat_dom_sf"/>
</dbReference>
<evidence type="ECO:0000313" key="4">
    <source>
        <dbReference type="Proteomes" id="UP000635071"/>
    </source>
</evidence>
<reference evidence="3" key="2">
    <citation type="submission" date="2020-09" db="EMBL/GenBank/DDBJ databases">
        <authorList>
            <person name="Sun Q."/>
            <person name="Zhou Y."/>
        </authorList>
    </citation>
    <scope>NUCLEOTIDE SEQUENCE</scope>
    <source>
        <strain evidence="3">CGMCC 1.15519</strain>
    </source>
</reference>
<dbReference type="Gene3D" id="3.40.390.10">
    <property type="entry name" value="Collagenase (Catalytic Domain)"/>
    <property type="match status" value="1"/>
</dbReference>
<dbReference type="AlphaFoldDB" id="A0A917E7W4"/>
<dbReference type="InterPro" id="IPR013424">
    <property type="entry name" value="Ice-binding_C"/>
</dbReference>
<dbReference type="EMBL" id="BMJM01000003">
    <property type="protein sequence ID" value="GGE07905.1"/>
    <property type="molecule type" value="Genomic_DNA"/>
</dbReference>
<feature type="domain" description="Ice-binding protein C-terminal" evidence="2">
    <location>
        <begin position="232"/>
        <end position="257"/>
    </location>
</feature>
<dbReference type="RefSeq" id="WP_188762103.1">
    <property type="nucleotide sequence ID" value="NZ_BMJM01000003.1"/>
</dbReference>
<evidence type="ECO:0000256" key="1">
    <source>
        <dbReference type="SAM" id="SignalP"/>
    </source>
</evidence>
<proteinExistence type="predicted"/>
<keyword evidence="4" id="KW-1185">Reference proteome</keyword>
<dbReference type="NCBIfam" id="NF035944">
    <property type="entry name" value="PEPxxWA-CTERM"/>
    <property type="match status" value="1"/>
</dbReference>
<dbReference type="Proteomes" id="UP000635071">
    <property type="component" value="Unassembled WGS sequence"/>
</dbReference>